<dbReference type="GO" id="GO:0008081">
    <property type="term" value="F:phosphoric diester hydrolase activity"/>
    <property type="evidence" value="ECO:0007669"/>
    <property type="project" value="TreeGrafter"/>
</dbReference>
<dbReference type="GO" id="GO:0003906">
    <property type="term" value="F:DNA-(apurinic or apyrimidinic site) endonuclease activity"/>
    <property type="evidence" value="ECO:0007669"/>
    <property type="project" value="TreeGrafter"/>
</dbReference>
<dbReference type="GO" id="GO:0006284">
    <property type="term" value="P:base-excision repair"/>
    <property type="evidence" value="ECO:0007669"/>
    <property type="project" value="TreeGrafter"/>
</dbReference>
<accession>A0A2R7Y4K5</accession>
<dbReference type="AlphaFoldDB" id="A0A2R7Y4K5"/>
<dbReference type="Pfam" id="PF01261">
    <property type="entry name" value="AP_endonuc_2"/>
    <property type="match status" value="1"/>
</dbReference>
<gene>
    <name evidence="2" type="ORF">B7O98_07265</name>
</gene>
<dbReference type="InterPro" id="IPR036237">
    <property type="entry name" value="Xyl_isomerase-like_sf"/>
</dbReference>
<comment type="caution">
    <text evidence="2">The sequence shown here is derived from an EMBL/GenBank/DDBJ whole genome shotgun (WGS) entry which is preliminary data.</text>
</comment>
<dbReference type="InterPro" id="IPR013022">
    <property type="entry name" value="Xyl_isomerase-like_TIM-brl"/>
</dbReference>
<evidence type="ECO:0000259" key="1">
    <source>
        <dbReference type="Pfam" id="PF01261"/>
    </source>
</evidence>
<dbReference type="PANTHER" id="PTHR21445">
    <property type="entry name" value="ENDONUCLEASE IV ENDODEOXYRIBONUCLEASE IV"/>
    <property type="match status" value="1"/>
</dbReference>
<protein>
    <recommendedName>
        <fullName evidence="1">Xylose isomerase-like TIM barrel domain-containing protein</fullName>
    </recommendedName>
</protein>
<dbReference type="Proteomes" id="UP000244093">
    <property type="component" value="Unassembled WGS sequence"/>
</dbReference>
<evidence type="ECO:0000313" key="2">
    <source>
        <dbReference type="EMBL" id="PUA32444.1"/>
    </source>
</evidence>
<dbReference type="PANTHER" id="PTHR21445:SF0">
    <property type="entry name" value="APURINIC-APYRIMIDINIC ENDONUCLEASE"/>
    <property type="match status" value="1"/>
</dbReference>
<dbReference type="SMART" id="SM00518">
    <property type="entry name" value="AP2Ec"/>
    <property type="match status" value="1"/>
</dbReference>
<dbReference type="Gene3D" id="3.20.20.150">
    <property type="entry name" value="Divalent-metal-dependent TIM barrel enzymes"/>
    <property type="match status" value="1"/>
</dbReference>
<reference evidence="2 3" key="1">
    <citation type="journal article" date="2018" name="Syst. Appl. Microbiol.">
        <title>A new symbiotic nanoarchaeote (Candidatus Nanoclepta minutus) and its host (Zestosphaera tikiterensis gen. nov., sp. nov.) from a New Zealand hot spring.</title>
        <authorList>
            <person name="St John E."/>
            <person name="Liu Y."/>
            <person name="Podar M."/>
            <person name="Stott M.B."/>
            <person name="Meneghin J."/>
            <person name="Chen Z."/>
            <person name="Lagutin K."/>
            <person name="Mitchell K."/>
            <person name="Reysenbach A.L."/>
        </authorList>
    </citation>
    <scope>NUCLEOTIDE SEQUENCE [LARGE SCALE GENOMIC DNA]</scope>
    <source>
        <strain evidence="2">NZ3</strain>
    </source>
</reference>
<dbReference type="InterPro" id="IPR001719">
    <property type="entry name" value="AP_endonuc_2"/>
</dbReference>
<dbReference type="GO" id="GO:0008270">
    <property type="term" value="F:zinc ion binding"/>
    <property type="evidence" value="ECO:0007669"/>
    <property type="project" value="InterPro"/>
</dbReference>
<dbReference type="SUPFAM" id="SSF51658">
    <property type="entry name" value="Xylose isomerase-like"/>
    <property type="match status" value="1"/>
</dbReference>
<proteinExistence type="predicted"/>
<evidence type="ECO:0000313" key="3">
    <source>
        <dbReference type="Proteomes" id="UP000244093"/>
    </source>
</evidence>
<sequence>MLEVLNKIYVGPAGIPLTSKKQSTPEGVKRVAELGLDAMEIEFVRGVRMSAEVASETRYVSRELGVVLTVHAPYYVNLLSEDPAKVEASIKRVLDSARVGYLAGAWSVAFHPGYYGKLNSEKAVEVVRKHLINIVKELINEGIKIWVRPETMGGLAEVGSLEEVISIVEGVELSLPVVDFAHIYARSLGKVNSYEEYVRILSLIEERLGREALNNMHIHMSGIEYGVRGEKKHLNLKESRFNWVEVLKALKDFKIAGVIICESPSLEYDALIIKEKINALST</sequence>
<dbReference type="CDD" id="cd00019">
    <property type="entry name" value="AP2Ec"/>
    <property type="match status" value="1"/>
</dbReference>
<name>A0A2R7Y4K5_9CREN</name>
<dbReference type="GO" id="GO:0003677">
    <property type="term" value="F:DNA binding"/>
    <property type="evidence" value="ECO:0007669"/>
    <property type="project" value="InterPro"/>
</dbReference>
<dbReference type="EMBL" id="NBVN01000004">
    <property type="protein sequence ID" value="PUA32444.1"/>
    <property type="molecule type" value="Genomic_DNA"/>
</dbReference>
<organism evidence="2 3">
    <name type="scientific">Zestosphaera tikiterensis</name>
    <dbReference type="NCBI Taxonomy" id="1973259"/>
    <lineage>
        <taxon>Archaea</taxon>
        <taxon>Thermoproteota</taxon>
        <taxon>Thermoprotei</taxon>
        <taxon>Desulfurococcales</taxon>
        <taxon>Desulfurococcaceae</taxon>
        <taxon>Zestosphaera</taxon>
    </lineage>
</organism>
<feature type="domain" description="Xylose isomerase-like TIM barrel" evidence="1">
    <location>
        <begin position="29"/>
        <end position="275"/>
    </location>
</feature>
<dbReference type="FunFam" id="3.20.20.150:FF:000017">
    <property type="entry name" value="Endonuclease IV related protein"/>
    <property type="match status" value="1"/>
</dbReference>